<feature type="signal peptide" evidence="2">
    <location>
        <begin position="1"/>
        <end position="26"/>
    </location>
</feature>
<keyword evidence="2" id="KW-0732">Signal</keyword>
<organism evidence="3 4">
    <name type="scientific">Puniceicoccus vermicola</name>
    <dbReference type="NCBI Taxonomy" id="388746"/>
    <lineage>
        <taxon>Bacteria</taxon>
        <taxon>Pseudomonadati</taxon>
        <taxon>Verrucomicrobiota</taxon>
        <taxon>Opitutia</taxon>
        <taxon>Puniceicoccales</taxon>
        <taxon>Puniceicoccaceae</taxon>
        <taxon>Puniceicoccus</taxon>
    </lineage>
</organism>
<evidence type="ECO:0000256" key="1">
    <source>
        <dbReference type="SAM" id="MobiDB-lite"/>
    </source>
</evidence>
<evidence type="ECO:0000313" key="3">
    <source>
        <dbReference type="EMBL" id="MBC2602826.1"/>
    </source>
</evidence>
<comment type="caution">
    <text evidence="3">The sequence shown here is derived from an EMBL/GenBank/DDBJ whole genome shotgun (WGS) entry which is preliminary data.</text>
</comment>
<feature type="region of interest" description="Disordered" evidence="1">
    <location>
        <begin position="23"/>
        <end position="44"/>
    </location>
</feature>
<feature type="chain" id="PRO_5031297796" evidence="2">
    <location>
        <begin position="27"/>
        <end position="385"/>
    </location>
</feature>
<accession>A0A7X1E562</accession>
<reference evidence="3 4" key="1">
    <citation type="submission" date="2020-07" db="EMBL/GenBank/DDBJ databases">
        <authorList>
            <person name="Feng X."/>
        </authorList>
    </citation>
    <scope>NUCLEOTIDE SEQUENCE [LARGE SCALE GENOMIC DNA]</scope>
    <source>
        <strain evidence="3 4">JCM14086</strain>
    </source>
</reference>
<feature type="compositionally biased region" description="Basic and acidic residues" evidence="1">
    <location>
        <begin position="29"/>
        <end position="44"/>
    </location>
</feature>
<dbReference type="AlphaFoldDB" id="A0A7X1E562"/>
<dbReference type="SUPFAM" id="SSF48452">
    <property type="entry name" value="TPR-like"/>
    <property type="match status" value="1"/>
</dbReference>
<keyword evidence="4" id="KW-1185">Reference proteome</keyword>
<name>A0A7X1E562_9BACT</name>
<evidence type="ECO:0000313" key="4">
    <source>
        <dbReference type="Proteomes" id="UP000525652"/>
    </source>
</evidence>
<dbReference type="EMBL" id="JACHVA010000102">
    <property type="protein sequence ID" value="MBC2602826.1"/>
    <property type="molecule type" value="Genomic_DNA"/>
</dbReference>
<evidence type="ECO:0000256" key="2">
    <source>
        <dbReference type="SAM" id="SignalP"/>
    </source>
</evidence>
<dbReference type="Proteomes" id="UP000525652">
    <property type="component" value="Unassembled WGS sequence"/>
</dbReference>
<dbReference type="InterPro" id="IPR011990">
    <property type="entry name" value="TPR-like_helical_dom_sf"/>
</dbReference>
<dbReference type="Gene3D" id="1.25.40.10">
    <property type="entry name" value="Tetratricopeptide repeat domain"/>
    <property type="match status" value="1"/>
</dbReference>
<proteinExistence type="predicted"/>
<gene>
    <name evidence="3" type="ORF">H5P30_13665</name>
</gene>
<protein>
    <submittedName>
        <fullName evidence="3">Tetratricopeptide repeat protein</fullName>
    </submittedName>
</protein>
<sequence length="385" mass="43289">MRTVSKRLIFAGLLAGSLVAPLQSQDAPTDTKPETAAKSETEAKKSVVSEGFDDAMKRYGANPVDATQINGPNQYSPIILVDFTVGGLVMRYPNLESPITIPEDQLTFAVGYRPKLDSEKYAKLVEEGENDQALELIREEVYPLLKYVPINPQTVRIHPLVTRLLDELIASGNIDEAAAILRTFPRDRLTGYFRPQAVEVASQLVEIGEIDKAYDMVKQFPIGPGQMDFALVYLNLANEFRLRGEWEKARNLYKDVQLASSASETPEAFLWEAYIHLQEDRAFMVDGILGQFDDLDADSRYFSLRELVRGALLESQGNEQQALSALAKGLVYSTTNDPWTPELLFRTANLYEAQDFLGAASEIRDQLRFFYPDSIWVDRLEEDNS</sequence>
<dbReference type="RefSeq" id="WP_185693492.1">
    <property type="nucleotide sequence ID" value="NZ_JACHVA010000102.1"/>
</dbReference>